<evidence type="ECO:0000313" key="21">
    <source>
        <dbReference type="EMBL" id="SET20059.1"/>
    </source>
</evidence>
<dbReference type="SUPFAM" id="SSF51984">
    <property type="entry name" value="MurCD N-terminal domain"/>
    <property type="match status" value="1"/>
</dbReference>
<evidence type="ECO:0000256" key="13">
    <source>
        <dbReference type="ARBA" id="ARBA00023316"/>
    </source>
</evidence>
<dbReference type="HAMAP" id="MF_00639">
    <property type="entry name" value="MurD"/>
    <property type="match status" value="1"/>
</dbReference>
<feature type="binding site" evidence="17">
    <location>
        <begin position="115"/>
        <end position="121"/>
    </location>
    <ligand>
        <name>ATP</name>
        <dbReference type="ChEBI" id="CHEBI:30616"/>
    </ligand>
</feature>
<dbReference type="GO" id="GO:0008764">
    <property type="term" value="F:UDP-N-acetylmuramoylalanine-D-glutamate ligase activity"/>
    <property type="evidence" value="ECO:0007669"/>
    <property type="project" value="UniProtKB-UniRule"/>
</dbReference>
<protein>
    <recommendedName>
        <fullName evidence="6 17">UDP-N-acetylmuramoylalanine--D-glutamate ligase</fullName>
        <ecNumber evidence="5 17">6.3.2.9</ecNumber>
    </recommendedName>
    <alternativeName>
        <fullName evidence="15 17">D-glutamic acid-adding enzyme</fullName>
    </alternativeName>
    <alternativeName>
        <fullName evidence="14 17">UDP-N-acetylmuramoyl-L-alanyl-D-glutamate synthetase</fullName>
    </alternativeName>
</protein>
<accession>A0A1I0CK75</accession>
<dbReference type="NCBIfam" id="TIGR01087">
    <property type="entry name" value="murD"/>
    <property type="match status" value="1"/>
</dbReference>
<evidence type="ECO:0000256" key="6">
    <source>
        <dbReference type="ARBA" id="ARBA00015655"/>
    </source>
</evidence>
<keyword evidence="17 18" id="KW-0132">Cell division</keyword>
<dbReference type="Pfam" id="PF21799">
    <property type="entry name" value="MurD-like_N"/>
    <property type="match status" value="1"/>
</dbReference>
<comment type="subcellular location">
    <subcellularLocation>
        <location evidence="2 17 18">Cytoplasm</location>
    </subcellularLocation>
</comment>
<keyword evidence="8 17" id="KW-0436">Ligase</keyword>
<dbReference type="SUPFAM" id="SSF53623">
    <property type="entry name" value="MurD-like peptide ligases, catalytic domain"/>
    <property type="match status" value="1"/>
</dbReference>
<comment type="similarity">
    <text evidence="4 17">Belongs to the MurCDEF family.</text>
</comment>
<dbReference type="GO" id="GO:0051301">
    <property type="term" value="P:cell division"/>
    <property type="evidence" value="ECO:0007669"/>
    <property type="project" value="UniProtKB-KW"/>
</dbReference>
<comment type="pathway">
    <text evidence="3 17 18">Cell wall biogenesis; peptidoglycan biosynthesis.</text>
</comment>
<keyword evidence="17 18" id="KW-0131">Cell cycle</keyword>
<proteinExistence type="inferred from homology"/>
<organism evidence="21 22">
    <name type="scientific">Enterocloster lavalensis</name>
    <dbReference type="NCBI Taxonomy" id="460384"/>
    <lineage>
        <taxon>Bacteria</taxon>
        <taxon>Bacillati</taxon>
        <taxon>Bacillota</taxon>
        <taxon>Clostridia</taxon>
        <taxon>Lachnospirales</taxon>
        <taxon>Lachnospiraceae</taxon>
        <taxon>Enterocloster</taxon>
    </lineage>
</organism>
<evidence type="ECO:0000256" key="4">
    <source>
        <dbReference type="ARBA" id="ARBA00010416"/>
    </source>
</evidence>
<evidence type="ECO:0000256" key="3">
    <source>
        <dbReference type="ARBA" id="ARBA00004752"/>
    </source>
</evidence>
<keyword evidence="22" id="KW-1185">Reference proteome</keyword>
<evidence type="ECO:0000256" key="8">
    <source>
        <dbReference type="ARBA" id="ARBA00022598"/>
    </source>
</evidence>
<dbReference type="EMBL" id="FOIM01000003">
    <property type="protein sequence ID" value="SET20059.1"/>
    <property type="molecule type" value="Genomic_DNA"/>
</dbReference>
<evidence type="ECO:0000259" key="19">
    <source>
        <dbReference type="Pfam" id="PF02875"/>
    </source>
</evidence>
<dbReference type="PANTHER" id="PTHR43692">
    <property type="entry name" value="UDP-N-ACETYLMURAMOYLALANINE--D-GLUTAMATE LIGASE"/>
    <property type="match status" value="1"/>
</dbReference>
<dbReference type="InterPro" id="IPR005762">
    <property type="entry name" value="MurD"/>
</dbReference>
<feature type="domain" description="Mur ligase C-terminal" evidence="19">
    <location>
        <begin position="315"/>
        <end position="429"/>
    </location>
</feature>
<keyword evidence="10 17" id="KW-0067">ATP-binding</keyword>
<dbReference type="EC" id="6.3.2.9" evidence="5 17"/>
<dbReference type="GO" id="GO:0005737">
    <property type="term" value="C:cytoplasm"/>
    <property type="evidence" value="ECO:0007669"/>
    <property type="project" value="UniProtKB-SubCell"/>
</dbReference>
<comment type="function">
    <text evidence="1 17 18">Cell wall formation. Catalyzes the addition of glutamate to the nucleotide precursor UDP-N-acetylmuramoyl-L-alanine (UMA).</text>
</comment>
<evidence type="ECO:0000256" key="7">
    <source>
        <dbReference type="ARBA" id="ARBA00022490"/>
    </source>
</evidence>
<evidence type="ECO:0000256" key="1">
    <source>
        <dbReference type="ARBA" id="ARBA00002734"/>
    </source>
</evidence>
<dbReference type="Gene3D" id="3.40.50.720">
    <property type="entry name" value="NAD(P)-binding Rossmann-like Domain"/>
    <property type="match status" value="1"/>
</dbReference>
<dbReference type="GO" id="GO:0008360">
    <property type="term" value="P:regulation of cell shape"/>
    <property type="evidence" value="ECO:0007669"/>
    <property type="project" value="UniProtKB-KW"/>
</dbReference>
<dbReference type="PANTHER" id="PTHR43692:SF1">
    <property type="entry name" value="UDP-N-ACETYLMURAMOYLALANINE--D-GLUTAMATE LIGASE"/>
    <property type="match status" value="1"/>
</dbReference>
<dbReference type="STRING" id="460384.SAMN05216313_10330"/>
<dbReference type="GO" id="GO:0005524">
    <property type="term" value="F:ATP binding"/>
    <property type="evidence" value="ECO:0007669"/>
    <property type="project" value="UniProtKB-UniRule"/>
</dbReference>
<comment type="catalytic activity">
    <reaction evidence="16 17 18">
        <text>UDP-N-acetyl-alpha-D-muramoyl-L-alanine + D-glutamate + ATP = UDP-N-acetyl-alpha-D-muramoyl-L-alanyl-D-glutamate + ADP + phosphate + H(+)</text>
        <dbReference type="Rhea" id="RHEA:16429"/>
        <dbReference type="ChEBI" id="CHEBI:15378"/>
        <dbReference type="ChEBI" id="CHEBI:29986"/>
        <dbReference type="ChEBI" id="CHEBI:30616"/>
        <dbReference type="ChEBI" id="CHEBI:43474"/>
        <dbReference type="ChEBI" id="CHEBI:83898"/>
        <dbReference type="ChEBI" id="CHEBI:83900"/>
        <dbReference type="ChEBI" id="CHEBI:456216"/>
        <dbReference type="EC" id="6.3.2.9"/>
    </reaction>
</comment>
<gene>
    <name evidence="17" type="primary">murD</name>
    <name evidence="21" type="ORF">SAMN05216313_10330</name>
</gene>
<dbReference type="RefSeq" id="WP_007713365.1">
    <property type="nucleotide sequence ID" value="NZ_CAJJSN010000034.1"/>
</dbReference>
<evidence type="ECO:0000256" key="11">
    <source>
        <dbReference type="ARBA" id="ARBA00022960"/>
    </source>
</evidence>
<keyword evidence="12 17" id="KW-0573">Peptidoglycan synthesis</keyword>
<evidence type="ECO:0000259" key="20">
    <source>
        <dbReference type="Pfam" id="PF08245"/>
    </source>
</evidence>
<evidence type="ECO:0000256" key="2">
    <source>
        <dbReference type="ARBA" id="ARBA00004496"/>
    </source>
</evidence>
<dbReference type="GO" id="GO:0071555">
    <property type="term" value="P:cell wall organization"/>
    <property type="evidence" value="ECO:0007669"/>
    <property type="project" value="UniProtKB-KW"/>
</dbReference>
<evidence type="ECO:0000256" key="5">
    <source>
        <dbReference type="ARBA" id="ARBA00012212"/>
    </source>
</evidence>
<keyword evidence="9 17" id="KW-0547">Nucleotide-binding</keyword>
<dbReference type="AlphaFoldDB" id="A0A1I0CK75"/>
<evidence type="ECO:0000313" key="22">
    <source>
        <dbReference type="Proteomes" id="UP000198508"/>
    </source>
</evidence>
<evidence type="ECO:0000256" key="17">
    <source>
        <dbReference type="HAMAP-Rule" id="MF_00639"/>
    </source>
</evidence>
<sequence length="452" mass="49716">MNQSQKVLVAGTGISGIAAAKLILDKGGEVVLYDGNAGLNPEEVKAKVGDNAKLSLVLGEIKRSDLLGVELCVISPGIPLDSPFVAVVDEAKIPIIGELELAYQSSLGRLLAITGTNGKTTTTALTGEILKAQFEDVYVVGNIGEPYTAKVETMTAESVTVAEVSSFQLETILDFRPEVSAILNITPDHLNRHKTMENYIQIKEAITLNQTEEDAVVLNYDDPVLREFGESGELKPRVIWFSSREKLKDGFCMNGDTIVYCKSGRETPVINVHSMHLLGRHNYENVMAAAAMSMQMGVPLEKITQVIRDFRPVEHRIEFVRERTGVKYYNDSKGTNPDAAIQALRAMPGPTILIAGGYDKNSEYDDWVAEFEGKVRYLILIGQTRDKIAACAKKHGFTEIMYAEDLPEAVQVSAVYADTGDYVLLSPACASWDMFKSFEERGEIFKECVMNL</sequence>
<dbReference type="InterPro" id="IPR004101">
    <property type="entry name" value="Mur_ligase_C"/>
</dbReference>
<evidence type="ECO:0000256" key="16">
    <source>
        <dbReference type="ARBA" id="ARBA00047632"/>
    </source>
</evidence>
<dbReference type="Proteomes" id="UP000198508">
    <property type="component" value="Unassembled WGS sequence"/>
</dbReference>
<evidence type="ECO:0000256" key="9">
    <source>
        <dbReference type="ARBA" id="ARBA00022741"/>
    </source>
</evidence>
<reference evidence="22" key="1">
    <citation type="submission" date="2016-10" db="EMBL/GenBank/DDBJ databases">
        <authorList>
            <person name="Varghese N."/>
            <person name="Submissions S."/>
        </authorList>
    </citation>
    <scope>NUCLEOTIDE SEQUENCE [LARGE SCALE GENOMIC DNA]</scope>
    <source>
        <strain evidence="22">NLAE-zl-G277</strain>
    </source>
</reference>
<dbReference type="GO" id="GO:0009252">
    <property type="term" value="P:peptidoglycan biosynthetic process"/>
    <property type="evidence" value="ECO:0007669"/>
    <property type="project" value="UniProtKB-UniRule"/>
</dbReference>
<evidence type="ECO:0000256" key="14">
    <source>
        <dbReference type="ARBA" id="ARBA00030398"/>
    </source>
</evidence>
<dbReference type="UniPathway" id="UPA00219"/>
<evidence type="ECO:0000256" key="10">
    <source>
        <dbReference type="ARBA" id="ARBA00022840"/>
    </source>
</evidence>
<keyword evidence="13 17" id="KW-0961">Cell wall biogenesis/degradation</keyword>
<dbReference type="SUPFAM" id="SSF53244">
    <property type="entry name" value="MurD-like peptide ligases, peptide-binding domain"/>
    <property type="match status" value="1"/>
</dbReference>
<keyword evidence="7 17" id="KW-0963">Cytoplasm</keyword>
<evidence type="ECO:0000256" key="12">
    <source>
        <dbReference type="ARBA" id="ARBA00022984"/>
    </source>
</evidence>
<name>A0A1I0CK75_9FIRM</name>
<feature type="domain" description="Mur ligase central" evidence="20">
    <location>
        <begin position="113"/>
        <end position="292"/>
    </location>
</feature>
<dbReference type="Gene3D" id="3.90.190.20">
    <property type="entry name" value="Mur ligase, C-terminal domain"/>
    <property type="match status" value="1"/>
</dbReference>
<dbReference type="Pfam" id="PF02875">
    <property type="entry name" value="Mur_ligase_C"/>
    <property type="match status" value="1"/>
</dbReference>
<keyword evidence="11 17" id="KW-0133">Cell shape</keyword>
<dbReference type="InterPro" id="IPR036615">
    <property type="entry name" value="Mur_ligase_C_dom_sf"/>
</dbReference>
<dbReference type="InterPro" id="IPR036565">
    <property type="entry name" value="Mur-like_cat_sf"/>
</dbReference>
<evidence type="ECO:0000256" key="18">
    <source>
        <dbReference type="RuleBase" id="RU003664"/>
    </source>
</evidence>
<dbReference type="Pfam" id="PF08245">
    <property type="entry name" value="Mur_ligase_M"/>
    <property type="match status" value="1"/>
</dbReference>
<evidence type="ECO:0000256" key="15">
    <source>
        <dbReference type="ARBA" id="ARBA00032324"/>
    </source>
</evidence>
<dbReference type="Gene3D" id="3.40.1190.10">
    <property type="entry name" value="Mur-like, catalytic domain"/>
    <property type="match status" value="1"/>
</dbReference>
<dbReference type="InterPro" id="IPR013221">
    <property type="entry name" value="Mur_ligase_cen"/>
</dbReference>